<reference evidence="11" key="1">
    <citation type="journal article" date="2021" name="Nat. Commun.">
        <title>Genomic analyses provide insights into spinach domestication and the genetic basis of agronomic traits.</title>
        <authorList>
            <person name="Cai X."/>
            <person name="Sun X."/>
            <person name="Xu C."/>
            <person name="Sun H."/>
            <person name="Wang X."/>
            <person name="Ge C."/>
            <person name="Zhang Z."/>
            <person name="Wang Q."/>
            <person name="Fei Z."/>
            <person name="Jiao C."/>
            <person name="Wang Q."/>
        </authorList>
    </citation>
    <scope>NUCLEOTIDE SEQUENCE [LARGE SCALE GENOMIC DNA]</scope>
    <source>
        <strain evidence="11">cv. Varoflay</strain>
    </source>
</reference>
<keyword evidence="11" id="KW-1185">Reference proteome</keyword>
<dbReference type="GO" id="GO:0048731">
    <property type="term" value="P:system development"/>
    <property type="evidence" value="ECO:0000318"/>
    <property type="project" value="GO_Central"/>
</dbReference>
<gene>
    <name evidence="12" type="primary">LOC110786688</name>
</gene>
<dbReference type="SUPFAM" id="SSF48264">
    <property type="entry name" value="Cytochrome P450"/>
    <property type="match status" value="1"/>
</dbReference>
<keyword evidence="10" id="KW-0472">Membrane</keyword>
<evidence type="ECO:0000256" key="5">
    <source>
        <dbReference type="ARBA" id="ARBA00023002"/>
    </source>
</evidence>
<dbReference type="PRINTS" id="PR00463">
    <property type="entry name" value="EP450I"/>
</dbReference>
<dbReference type="PANTHER" id="PTHR47946">
    <property type="entry name" value="CYTOCHROME P450 78A7-RELATED"/>
    <property type="match status" value="1"/>
</dbReference>
<evidence type="ECO:0000313" key="12">
    <source>
        <dbReference type="RefSeq" id="XP_021846949.1"/>
    </source>
</evidence>
<dbReference type="InterPro" id="IPR051996">
    <property type="entry name" value="Cytochrome_P450_78A"/>
</dbReference>
<comment type="cofactor">
    <cofactor evidence="1 8">
        <name>heme</name>
        <dbReference type="ChEBI" id="CHEBI:30413"/>
    </cofactor>
</comment>
<dbReference type="PROSITE" id="PS00086">
    <property type="entry name" value="CYTOCHROME_P450"/>
    <property type="match status" value="1"/>
</dbReference>
<dbReference type="KEGG" id="soe:110786688"/>
<dbReference type="GO" id="GO:0005506">
    <property type="term" value="F:iron ion binding"/>
    <property type="evidence" value="ECO:0007669"/>
    <property type="project" value="InterPro"/>
</dbReference>
<proteinExistence type="inferred from homology"/>
<keyword evidence="4 8" id="KW-0479">Metal-binding</keyword>
<evidence type="ECO:0000256" key="3">
    <source>
        <dbReference type="ARBA" id="ARBA00022617"/>
    </source>
</evidence>
<dbReference type="Pfam" id="PF00067">
    <property type="entry name" value="p450"/>
    <property type="match status" value="1"/>
</dbReference>
<keyword evidence="3 8" id="KW-0349">Heme</keyword>
<evidence type="ECO:0000256" key="2">
    <source>
        <dbReference type="ARBA" id="ARBA00010617"/>
    </source>
</evidence>
<evidence type="ECO:0000256" key="8">
    <source>
        <dbReference type="PIRSR" id="PIRSR602401-1"/>
    </source>
</evidence>
<evidence type="ECO:0000256" key="6">
    <source>
        <dbReference type="ARBA" id="ARBA00023004"/>
    </source>
</evidence>
<dbReference type="AlphaFoldDB" id="A0A9R0IF44"/>
<dbReference type="InterPro" id="IPR001128">
    <property type="entry name" value="Cyt_P450"/>
</dbReference>
<dbReference type="RefSeq" id="XP_021846949.1">
    <property type="nucleotide sequence ID" value="XM_021991257.2"/>
</dbReference>
<dbReference type="Proteomes" id="UP000813463">
    <property type="component" value="Chromosome 2"/>
</dbReference>
<sequence length="524" mass="59048">MSSQVDSLWLFALASKSNHLTITNIITSIFLFVLTWLAMSLFYWAHQGGPAWGKYSWTHFSHWAKKPIHGPRGWPIFGSVGLKMGLAHHKIAAMAKLYNCEKLMAFSVGDTRMIVTCNVDVAKEILNSPVFVDRPDQESAYGLMFNRSIGFAPYGSYWRTLRRISGTHMFSPKQIKAYESQRNDIVCQMVENLRDQNGAFQVRETLRWASLGNMMGSVFGERNMKNVELKAMVEEGYDLLGIFNFGDHLSWLADFDFQRIRFRCSELVPKVNHFVGRVIEEHRSNPAQVTRDFVDVLLSLQHPDKLSDSDMIAVLWEMIFRGTDSIAVLIEWILARLVIHPHIQSRLHDELDNVVGRSRAVTESDLSSLVYLTAVIKEVLRVHPPGPLLSWSRLSIQDSLVDGCHVPAGTTAAVNMWAIARDSDVWADPLKFEPNRFLGSGPNAEFSVLGSDLRLAPFGSGRRSCPGKVLGLTTVSFWVASLVHEFEWVTSLGGEVDLSEELKLSCEMAHPLSVEVRPRRTTKA</sequence>
<keyword evidence="10" id="KW-1133">Transmembrane helix</keyword>
<dbReference type="FunFam" id="1.10.630.10:FF:000016">
    <property type="entry name" value="Cytochrome P450 78A5"/>
    <property type="match status" value="1"/>
</dbReference>
<keyword evidence="7 9" id="KW-0503">Monooxygenase</keyword>
<dbReference type="GO" id="GO:0016705">
    <property type="term" value="F:oxidoreductase activity, acting on paired donors, with incorporation or reduction of molecular oxygen"/>
    <property type="evidence" value="ECO:0007669"/>
    <property type="project" value="InterPro"/>
</dbReference>
<dbReference type="GO" id="GO:0004497">
    <property type="term" value="F:monooxygenase activity"/>
    <property type="evidence" value="ECO:0007669"/>
    <property type="project" value="UniProtKB-KW"/>
</dbReference>
<evidence type="ECO:0000256" key="4">
    <source>
        <dbReference type="ARBA" id="ARBA00022723"/>
    </source>
</evidence>
<feature type="transmembrane region" description="Helical" evidence="10">
    <location>
        <begin position="20"/>
        <end position="45"/>
    </location>
</feature>
<dbReference type="PRINTS" id="PR00385">
    <property type="entry name" value="P450"/>
</dbReference>
<evidence type="ECO:0000256" key="10">
    <source>
        <dbReference type="SAM" id="Phobius"/>
    </source>
</evidence>
<dbReference type="GeneID" id="110786688"/>
<dbReference type="Gene3D" id="1.10.630.10">
    <property type="entry name" value="Cytochrome P450"/>
    <property type="match status" value="1"/>
</dbReference>
<protein>
    <submittedName>
        <fullName evidence="12">Cytochrome P450 78A6</fullName>
    </submittedName>
</protein>
<dbReference type="InterPro" id="IPR017972">
    <property type="entry name" value="Cyt_P450_CS"/>
</dbReference>
<reference evidence="12" key="2">
    <citation type="submission" date="2025-08" db="UniProtKB">
        <authorList>
            <consortium name="RefSeq"/>
        </authorList>
    </citation>
    <scope>IDENTIFICATION</scope>
    <source>
        <tissue evidence="12">Leaf</tissue>
    </source>
</reference>
<name>A0A9R0IF44_SPIOL</name>
<dbReference type="GO" id="GO:0020037">
    <property type="term" value="F:heme binding"/>
    <property type="evidence" value="ECO:0007669"/>
    <property type="project" value="InterPro"/>
</dbReference>
<evidence type="ECO:0000256" key="1">
    <source>
        <dbReference type="ARBA" id="ARBA00001971"/>
    </source>
</evidence>
<comment type="similarity">
    <text evidence="2 9">Belongs to the cytochrome P450 family.</text>
</comment>
<evidence type="ECO:0000313" key="11">
    <source>
        <dbReference type="Proteomes" id="UP000813463"/>
    </source>
</evidence>
<keyword evidence="6 8" id="KW-0408">Iron</keyword>
<keyword evidence="5 9" id="KW-0560">Oxidoreductase</keyword>
<feature type="binding site" description="axial binding residue" evidence="8">
    <location>
        <position position="465"/>
    </location>
    <ligand>
        <name>heme</name>
        <dbReference type="ChEBI" id="CHEBI:30413"/>
    </ligand>
    <ligandPart>
        <name>Fe</name>
        <dbReference type="ChEBI" id="CHEBI:18248"/>
    </ligandPart>
</feature>
<accession>A0A9R0IF44</accession>
<organism evidence="11 12">
    <name type="scientific">Spinacia oleracea</name>
    <name type="common">Spinach</name>
    <dbReference type="NCBI Taxonomy" id="3562"/>
    <lineage>
        <taxon>Eukaryota</taxon>
        <taxon>Viridiplantae</taxon>
        <taxon>Streptophyta</taxon>
        <taxon>Embryophyta</taxon>
        <taxon>Tracheophyta</taxon>
        <taxon>Spermatophyta</taxon>
        <taxon>Magnoliopsida</taxon>
        <taxon>eudicotyledons</taxon>
        <taxon>Gunneridae</taxon>
        <taxon>Pentapetalae</taxon>
        <taxon>Caryophyllales</taxon>
        <taxon>Chenopodiaceae</taxon>
        <taxon>Chenopodioideae</taxon>
        <taxon>Anserineae</taxon>
        <taxon>Spinacia</taxon>
    </lineage>
</organism>
<dbReference type="OrthoDB" id="1055148at2759"/>
<evidence type="ECO:0000256" key="7">
    <source>
        <dbReference type="ARBA" id="ARBA00023033"/>
    </source>
</evidence>
<keyword evidence="10" id="KW-0812">Transmembrane</keyword>
<dbReference type="InterPro" id="IPR002401">
    <property type="entry name" value="Cyt_P450_E_grp-I"/>
</dbReference>
<dbReference type="PANTHER" id="PTHR47946:SF23">
    <property type="entry name" value="CYTOCHROME P450 78A9"/>
    <property type="match status" value="1"/>
</dbReference>
<dbReference type="InterPro" id="IPR036396">
    <property type="entry name" value="Cyt_P450_sf"/>
</dbReference>
<evidence type="ECO:0000256" key="9">
    <source>
        <dbReference type="RuleBase" id="RU000461"/>
    </source>
</evidence>